<dbReference type="PIRSF" id="PIRSF016919">
    <property type="entry name" value="HupE_UreJ"/>
    <property type="match status" value="1"/>
</dbReference>
<sequence>MRRLALAAALALVAGPALAHTGHSEGGFIDGLSHPIFGLDHVLAMVAVGLWAAQLHLSNAKALWSLPVAFMTAMAIGAGVSLAGIGIPLVEAGITGSIVVLGLAVAIGRQLPTTVAMAVVGAFALFHGHAHGTEMPELAAPTLYGLGFLIATGALHLVGVFGGLAATRLSGIVLRTAGGLVALTGLALFAA</sequence>
<dbReference type="InterPro" id="IPR007038">
    <property type="entry name" value="HupE_UreJ"/>
</dbReference>
<feature type="transmembrane region" description="Helical" evidence="1">
    <location>
        <begin position="35"/>
        <end position="55"/>
    </location>
</feature>
<evidence type="ECO:0000313" key="3">
    <source>
        <dbReference type="EMBL" id="MFD2264495.1"/>
    </source>
</evidence>
<dbReference type="EMBL" id="JBHUIP010000013">
    <property type="protein sequence ID" value="MFD2264495.1"/>
    <property type="molecule type" value="Genomic_DNA"/>
</dbReference>
<feature type="transmembrane region" description="Helical" evidence="1">
    <location>
        <begin position="89"/>
        <end position="107"/>
    </location>
</feature>
<name>A0ABW5DVI2_9PROT</name>
<feature type="transmembrane region" description="Helical" evidence="1">
    <location>
        <begin position="114"/>
        <end position="131"/>
    </location>
</feature>
<dbReference type="Proteomes" id="UP001597295">
    <property type="component" value="Unassembled WGS sequence"/>
</dbReference>
<accession>A0ABW5DVI2</accession>
<gene>
    <name evidence="3" type="ORF">ACFSM5_16440</name>
</gene>
<evidence type="ECO:0000313" key="4">
    <source>
        <dbReference type="Proteomes" id="UP001597295"/>
    </source>
</evidence>
<protein>
    <submittedName>
        <fullName evidence="3">HupE/UreJ family protein</fullName>
    </submittedName>
</protein>
<dbReference type="RefSeq" id="WP_379877583.1">
    <property type="nucleotide sequence ID" value="NZ_JBHUIP010000013.1"/>
</dbReference>
<keyword evidence="4" id="KW-1185">Reference proteome</keyword>
<evidence type="ECO:0000256" key="1">
    <source>
        <dbReference type="SAM" id="Phobius"/>
    </source>
</evidence>
<dbReference type="Pfam" id="PF04955">
    <property type="entry name" value="HupE_UreJ"/>
    <property type="match status" value="1"/>
</dbReference>
<reference evidence="4" key="1">
    <citation type="journal article" date="2019" name="Int. J. Syst. Evol. Microbiol.">
        <title>The Global Catalogue of Microorganisms (GCM) 10K type strain sequencing project: providing services to taxonomists for standard genome sequencing and annotation.</title>
        <authorList>
            <consortium name="The Broad Institute Genomics Platform"/>
            <consortium name="The Broad Institute Genome Sequencing Center for Infectious Disease"/>
            <person name="Wu L."/>
            <person name="Ma J."/>
        </authorList>
    </citation>
    <scope>NUCLEOTIDE SEQUENCE [LARGE SCALE GENOMIC DNA]</scope>
    <source>
        <strain evidence="4">CGMCC 1.19062</strain>
    </source>
</reference>
<keyword evidence="1" id="KW-0812">Transmembrane</keyword>
<comment type="caution">
    <text evidence="3">The sequence shown here is derived from an EMBL/GenBank/DDBJ whole genome shotgun (WGS) entry which is preliminary data.</text>
</comment>
<keyword evidence="1" id="KW-0472">Membrane</keyword>
<feature type="transmembrane region" description="Helical" evidence="1">
    <location>
        <begin position="172"/>
        <end position="190"/>
    </location>
</feature>
<feature type="transmembrane region" description="Helical" evidence="1">
    <location>
        <begin position="62"/>
        <end position="83"/>
    </location>
</feature>
<feature type="signal peptide" evidence="2">
    <location>
        <begin position="1"/>
        <end position="19"/>
    </location>
</feature>
<feature type="transmembrane region" description="Helical" evidence="1">
    <location>
        <begin position="143"/>
        <end position="165"/>
    </location>
</feature>
<organism evidence="3 4">
    <name type="scientific">Lacibacterium aquatile</name>
    <dbReference type="NCBI Taxonomy" id="1168082"/>
    <lineage>
        <taxon>Bacteria</taxon>
        <taxon>Pseudomonadati</taxon>
        <taxon>Pseudomonadota</taxon>
        <taxon>Alphaproteobacteria</taxon>
        <taxon>Rhodospirillales</taxon>
        <taxon>Rhodospirillaceae</taxon>
    </lineage>
</organism>
<evidence type="ECO:0000256" key="2">
    <source>
        <dbReference type="SAM" id="SignalP"/>
    </source>
</evidence>
<keyword evidence="1" id="KW-1133">Transmembrane helix</keyword>
<keyword evidence="2" id="KW-0732">Signal</keyword>
<feature type="chain" id="PRO_5045143854" evidence="2">
    <location>
        <begin position="20"/>
        <end position="191"/>
    </location>
</feature>
<proteinExistence type="predicted"/>